<dbReference type="AlphaFoldDB" id="A0A8S1HA32"/>
<reference evidence="1" key="1">
    <citation type="submission" date="2020-10" db="EMBL/GenBank/DDBJ databases">
        <authorList>
            <person name="Kikuchi T."/>
        </authorList>
    </citation>
    <scope>NUCLEOTIDE SEQUENCE</scope>
    <source>
        <strain evidence="1">NKZ352</strain>
    </source>
</reference>
<dbReference type="Proteomes" id="UP000835052">
    <property type="component" value="Unassembled WGS sequence"/>
</dbReference>
<evidence type="ECO:0000313" key="1">
    <source>
        <dbReference type="EMBL" id="CAD6192969.1"/>
    </source>
</evidence>
<name>A0A8S1HA32_9PELO</name>
<keyword evidence="2" id="KW-1185">Reference proteome</keyword>
<evidence type="ECO:0000313" key="2">
    <source>
        <dbReference type="Proteomes" id="UP000835052"/>
    </source>
</evidence>
<sequence length="157" mass="17907">MQTANLYILEQRFDAATRLLDEAAKSSAAMSHRNVYAMVLRRKATISMSQRNYEEALVQLFDIEMDIESLGGIVERILFAFAVGCCLRRLKEDPLYYFSIVRRLSIKCGWKAMEKLALAECGGYFSDVNDLEKRSAVGEAFCQLDDLYPGKLEWVVI</sequence>
<accession>A0A8S1HA32</accession>
<dbReference type="EMBL" id="CAJGYM010000031">
    <property type="protein sequence ID" value="CAD6192969.1"/>
    <property type="molecule type" value="Genomic_DNA"/>
</dbReference>
<organism evidence="1 2">
    <name type="scientific">Caenorhabditis auriculariae</name>
    <dbReference type="NCBI Taxonomy" id="2777116"/>
    <lineage>
        <taxon>Eukaryota</taxon>
        <taxon>Metazoa</taxon>
        <taxon>Ecdysozoa</taxon>
        <taxon>Nematoda</taxon>
        <taxon>Chromadorea</taxon>
        <taxon>Rhabditida</taxon>
        <taxon>Rhabditina</taxon>
        <taxon>Rhabditomorpha</taxon>
        <taxon>Rhabditoidea</taxon>
        <taxon>Rhabditidae</taxon>
        <taxon>Peloderinae</taxon>
        <taxon>Caenorhabditis</taxon>
    </lineage>
</organism>
<gene>
    <name evidence="1" type="ORF">CAUJ_LOCUS8888</name>
</gene>
<proteinExistence type="predicted"/>
<protein>
    <submittedName>
        <fullName evidence="1">Uncharacterized protein</fullName>
    </submittedName>
</protein>
<comment type="caution">
    <text evidence="1">The sequence shown here is derived from an EMBL/GenBank/DDBJ whole genome shotgun (WGS) entry which is preliminary data.</text>
</comment>